<evidence type="ECO:0000313" key="3">
    <source>
        <dbReference type="Proteomes" id="UP000887229"/>
    </source>
</evidence>
<reference evidence="2" key="1">
    <citation type="journal article" date="2021" name="IMA Fungus">
        <title>Genomic characterization of three marine fungi, including Emericellopsis atlantica sp. nov. with signatures of a generalist lifestyle and marine biomass degradation.</title>
        <authorList>
            <person name="Hagestad O.C."/>
            <person name="Hou L."/>
            <person name="Andersen J.H."/>
            <person name="Hansen E.H."/>
            <person name="Altermark B."/>
            <person name="Li C."/>
            <person name="Kuhnert E."/>
            <person name="Cox R.J."/>
            <person name="Crous P.W."/>
            <person name="Spatafora J.W."/>
            <person name="Lail K."/>
            <person name="Amirebrahimi M."/>
            <person name="Lipzen A."/>
            <person name="Pangilinan J."/>
            <person name="Andreopoulos W."/>
            <person name="Hayes R.D."/>
            <person name="Ng V."/>
            <person name="Grigoriev I.V."/>
            <person name="Jackson S.A."/>
            <person name="Sutton T.D.S."/>
            <person name="Dobson A.D.W."/>
            <person name="Rama T."/>
        </authorList>
    </citation>
    <scope>NUCLEOTIDE SEQUENCE</scope>
    <source>
        <strain evidence="2">TS7</strain>
    </source>
</reference>
<dbReference type="Proteomes" id="UP000887229">
    <property type="component" value="Unassembled WGS sequence"/>
</dbReference>
<protein>
    <submittedName>
        <fullName evidence="2">Uncharacterized protein</fullName>
    </submittedName>
</protein>
<dbReference type="RefSeq" id="XP_046119144.1">
    <property type="nucleotide sequence ID" value="XM_046266998.1"/>
</dbReference>
<comment type="caution">
    <text evidence="2">The sequence shown here is derived from an EMBL/GenBank/DDBJ whole genome shotgun (WGS) entry which is preliminary data.</text>
</comment>
<accession>A0A9P7ZNE1</accession>
<proteinExistence type="predicted"/>
<feature type="compositionally biased region" description="Polar residues" evidence="1">
    <location>
        <begin position="73"/>
        <end position="93"/>
    </location>
</feature>
<gene>
    <name evidence="2" type="ORF">F5Z01DRAFT_749424</name>
</gene>
<dbReference type="AlphaFoldDB" id="A0A9P7ZNE1"/>
<dbReference type="EMBL" id="MU251251">
    <property type="protein sequence ID" value="KAG9255220.1"/>
    <property type="molecule type" value="Genomic_DNA"/>
</dbReference>
<feature type="region of interest" description="Disordered" evidence="1">
    <location>
        <begin position="73"/>
        <end position="140"/>
    </location>
</feature>
<name>A0A9P7ZNE1_9HYPO</name>
<dbReference type="GeneID" id="70297901"/>
<evidence type="ECO:0000256" key="1">
    <source>
        <dbReference type="SAM" id="MobiDB-lite"/>
    </source>
</evidence>
<evidence type="ECO:0000313" key="2">
    <source>
        <dbReference type="EMBL" id="KAG9255220.1"/>
    </source>
</evidence>
<feature type="region of interest" description="Disordered" evidence="1">
    <location>
        <begin position="1"/>
        <end position="27"/>
    </location>
</feature>
<dbReference type="OrthoDB" id="4159838at2759"/>
<sequence>MLAAPASRDCGTRRDAASQGPTSTTPTLLTTRYTLADDIRDGIWTAERCVALLAQLESQLAALRRLAGETQHCTSNAGSHAPTNPNANKTGSILPNAKRKRVYQTYSSDHIRKRKQSTHRTAATPPRKSRVYGELRRSQQSPSANQLAVITPICAKNRRIIAHPSETYTTQNQRPEPLDDDEPSCPLDESLQSFRARIGEVRYRIYSTIFDWLRDLFLATAAAWNDPHSKSLLSMCLRRVPEYAEHIEEYERQGFAAEPMERPSSCPSASLALYSQLETLGYGPWSRALMLRAIRAHGVLILAKSVGKGLFDPSFISLLVDLCLSMGCDREAVRITSAVAWPLPRPRKATSYLAESSRSLPTHALLSVLNERSGRRCGLVFDHVSNLLKEKRLPPSWIHTGPFTEVFTYAVKAVRDGPCAAAAAELLALSANLAMHGNSSRLHAERGGCRYQTLVRIAAGLGTAAIMANRRRSESSAAQSGPFKRLCYALRWCAGRSCEQSLRQRGPGAFLFAFTELIACIDSEHCAFDAQKIVSHILTTTSETQDEYLYLALRLMRAMGRVLARGKDASYAHVDLVQFSRGLNRQQLPVWFLQGLDEAERDFGFVLHASNNAPGAAGAPAAGTWTPPPGWVWEDGIGEWTRSAS</sequence>
<keyword evidence="3" id="KW-1185">Reference proteome</keyword>
<organism evidence="2 3">
    <name type="scientific">Emericellopsis atlantica</name>
    <dbReference type="NCBI Taxonomy" id="2614577"/>
    <lineage>
        <taxon>Eukaryota</taxon>
        <taxon>Fungi</taxon>
        <taxon>Dikarya</taxon>
        <taxon>Ascomycota</taxon>
        <taxon>Pezizomycotina</taxon>
        <taxon>Sordariomycetes</taxon>
        <taxon>Hypocreomycetidae</taxon>
        <taxon>Hypocreales</taxon>
        <taxon>Bionectriaceae</taxon>
        <taxon>Emericellopsis</taxon>
    </lineage>
</organism>